<dbReference type="Pfam" id="PF25087">
    <property type="entry name" value="GMPPB_C"/>
    <property type="match status" value="1"/>
</dbReference>
<dbReference type="InterPro" id="IPR056729">
    <property type="entry name" value="GMPPB_C"/>
</dbReference>
<protein>
    <submittedName>
        <fullName evidence="4">Uncharacterized protein</fullName>
    </submittedName>
</protein>
<keyword evidence="5" id="KW-1185">Reference proteome</keyword>
<evidence type="ECO:0000313" key="5">
    <source>
        <dbReference type="Proteomes" id="UP000186922"/>
    </source>
</evidence>
<feature type="domain" description="Nucleotidyl transferase" evidence="2">
    <location>
        <begin position="4"/>
        <end position="200"/>
    </location>
</feature>
<evidence type="ECO:0000259" key="3">
    <source>
        <dbReference type="Pfam" id="PF25087"/>
    </source>
</evidence>
<comment type="caution">
    <text evidence="4">The sequence shown here is derived from an EMBL/GenBank/DDBJ whole genome shotgun (WGS) entry which is preliminary data.</text>
</comment>
<dbReference type="InterPro" id="IPR005835">
    <property type="entry name" value="NTP_transferase_dom"/>
</dbReference>
<dbReference type="AlphaFoldDB" id="A0A1D1VLH2"/>
<organism evidence="4 5">
    <name type="scientific">Ramazzottius varieornatus</name>
    <name type="common">Water bear</name>
    <name type="synonym">Tardigrade</name>
    <dbReference type="NCBI Taxonomy" id="947166"/>
    <lineage>
        <taxon>Eukaryota</taxon>
        <taxon>Metazoa</taxon>
        <taxon>Ecdysozoa</taxon>
        <taxon>Tardigrada</taxon>
        <taxon>Eutardigrada</taxon>
        <taxon>Parachela</taxon>
        <taxon>Hypsibioidea</taxon>
        <taxon>Ramazzottiidae</taxon>
        <taxon>Ramazzottius</taxon>
    </lineage>
</organism>
<reference evidence="4 5" key="1">
    <citation type="journal article" date="2016" name="Nat. Commun.">
        <title>Extremotolerant tardigrade genome and improved radiotolerance of human cultured cells by tardigrade-unique protein.</title>
        <authorList>
            <person name="Hashimoto T."/>
            <person name="Horikawa D.D."/>
            <person name="Saito Y."/>
            <person name="Kuwahara H."/>
            <person name="Kozuka-Hata H."/>
            <person name="Shin-I T."/>
            <person name="Minakuchi Y."/>
            <person name="Ohishi K."/>
            <person name="Motoyama A."/>
            <person name="Aizu T."/>
            <person name="Enomoto A."/>
            <person name="Kondo K."/>
            <person name="Tanaka S."/>
            <person name="Hara Y."/>
            <person name="Koshikawa S."/>
            <person name="Sagara H."/>
            <person name="Miura T."/>
            <person name="Yokobori S."/>
            <person name="Miyagawa K."/>
            <person name="Suzuki Y."/>
            <person name="Kubo T."/>
            <person name="Oyama M."/>
            <person name="Kohara Y."/>
            <person name="Fujiyama A."/>
            <person name="Arakawa K."/>
            <person name="Katayama T."/>
            <person name="Toyoda A."/>
            <person name="Kunieda T."/>
        </authorList>
    </citation>
    <scope>NUCLEOTIDE SEQUENCE [LARGE SCALE GENOMIC DNA]</scope>
    <source>
        <strain evidence="4 5">YOKOZUNA-1</strain>
    </source>
</reference>
<dbReference type="Proteomes" id="UP000186922">
    <property type="component" value="Unassembled WGS sequence"/>
</dbReference>
<evidence type="ECO:0000256" key="1">
    <source>
        <dbReference type="ARBA" id="ARBA00007274"/>
    </source>
</evidence>
<dbReference type="Gene3D" id="2.160.10.10">
    <property type="entry name" value="Hexapeptide repeat proteins"/>
    <property type="match status" value="1"/>
</dbReference>
<dbReference type="InterPro" id="IPR050486">
    <property type="entry name" value="Mannose-1P_guanyltransferase"/>
</dbReference>
<dbReference type="CDD" id="cd06428">
    <property type="entry name" value="M1P_guanylylT_A_like_N"/>
    <property type="match status" value="1"/>
</dbReference>
<feature type="domain" description="Mannose-1-phosphate guanyltransferase C-terminal" evidence="3">
    <location>
        <begin position="308"/>
        <end position="445"/>
    </location>
</feature>
<dbReference type="OrthoDB" id="285674at2759"/>
<gene>
    <name evidence="4" type="primary">RvY_13023-1</name>
    <name evidence="4" type="synonym">RvY_13023.1</name>
    <name evidence="4" type="ORF">RvY_13023</name>
</gene>
<dbReference type="PANTHER" id="PTHR22572">
    <property type="entry name" value="SUGAR-1-PHOSPHATE GUANYL TRANSFERASE"/>
    <property type="match status" value="1"/>
</dbReference>
<dbReference type="InterPro" id="IPR029044">
    <property type="entry name" value="Nucleotide-diphossugar_trans"/>
</dbReference>
<proteinExistence type="inferred from homology"/>
<name>A0A1D1VLH2_RAMVA</name>
<dbReference type="EMBL" id="BDGG01000008">
    <property type="protein sequence ID" value="GAV02460.1"/>
    <property type="molecule type" value="Genomic_DNA"/>
</dbReference>
<dbReference type="STRING" id="947166.A0A1D1VLH2"/>
<evidence type="ECO:0000259" key="2">
    <source>
        <dbReference type="Pfam" id="PF00483"/>
    </source>
</evidence>
<accession>A0A1D1VLH2</accession>
<evidence type="ECO:0000313" key="4">
    <source>
        <dbReference type="EMBL" id="GAV02460.1"/>
    </source>
</evidence>
<dbReference type="Pfam" id="PF00483">
    <property type="entry name" value="NTP_transferase"/>
    <property type="match status" value="1"/>
</dbReference>
<sequence>MVIKAVILVGGPEKGTRFRPLSLDTPKPLFPVGGVPMIQHHIEACCKVPDLKEILLIGNFQPNEQLSQFVSAQSKLHKKIIRYLQEFAALGTAGCIYHFRDQILYGSPSTIILMNGDVCGDIQLEDMLNFHRGREKAMITIMGTEAVPSQSVEFGCIVENKQTHEVKHYVEKPHTYVSSLINCGIYILSPIIFDFISATINTNVDHRVGDGYADLSDLSSRRGVLGRHNSLASIGGAALVEILSLEKDVFPRLALSGGGMFVYHTVGWWSQIKTAGAAIYANRHCLKLYHKMHPERLAKNVDKDSPLIIGDAVIDPTAKIHPSAVIGPNVSILPHVVIGSGTRIRDSIILSDVHIEDNCCILNSVIGWGSTIGSWTRIEGTPNDPNPDKPFAKLEHLPLFSEKGFLNPSATILGAKVSVPAELLVLNSIVLPNKDLTHSYKNQIIL</sequence>
<comment type="similarity">
    <text evidence="1">Belongs to the transferase hexapeptide repeat family.</text>
</comment>
<dbReference type="SUPFAM" id="SSF53448">
    <property type="entry name" value="Nucleotide-diphospho-sugar transferases"/>
    <property type="match status" value="1"/>
</dbReference>
<dbReference type="Gene3D" id="3.90.550.10">
    <property type="entry name" value="Spore Coat Polysaccharide Biosynthesis Protein SpsA, Chain A"/>
    <property type="match status" value="1"/>
</dbReference>